<dbReference type="InterPro" id="IPR001678">
    <property type="entry name" value="MeTrfase_RsmB-F_NOP2_dom"/>
</dbReference>
<organism evidence="8 9">
    <name type="scientific">Edaphochlamys debaryana</name>
    <dbReference type="NCBI Taxonomy" id="47281"/>
    <lineage>
        <taxon>Eukaryota</taxon>
        <taxon>Viridiplantae</taxon>
        <taxon>Chlorophyta</taxon>
        <taxon>core chlorophytes</taxon>
        <taxon>Chlorophyceae</taxon>
        <taxon>CS clade</taxon>
        <taxon>Chlamydomonadales</taxon>
        <taxon>Chlamydomonadales incertae sedis</taxon>
        <taxon>Edaphochlamys</taxon>
    </lineage>
</organism>
<comment type="similarity">
    <text evidence="5">Belongs to the class I-like SAM-binding methyltransferase superfamily. RsmB/NOP family.</text>
</comment>
<feature type="compositionally biased region" description="Gly residues" evidence="6">
    <location>
        <begin position="215"/>
        <end position="225"/>
    </location>
</feature>
<feature type="binding site" evidence="5">
    <location>
        <position position="313"/>
    </location>
    <ligand>
        <name>S-adenosyl-L-methionine</name>
        <dbReference type="ChEBI" id="CHEBI:59789"/>
    </ligand>
</feature>
<dbReference type="GO" id="GO:0005730">
    <property type="term" value="C:nucleolus"/>
    <property type="evidence" value="ECO:0007669"/>
    <property type="project" value="TreeGrafter"/>
</dbReference>
<dbReference type="InterPro" id="IPR029063">
    <property type="entry name" value="SAM-dependent_MTases_sf"/>
</dbReference>
<proteinExistence type="inferred from homology"/>
<keyword evidence="9" id="KW-1185">Reference proteome</keyword>
<evidence type="ECO:0000256" key="1">
    <source>
        <dbReference type="ARBA" id="ARBA00022603"/>
    </source>
</evidence>
<keyword evidence="3 5" id="KW-0949">S-adenosyl-L-methionine</keyword>
<feature type="region of interest" description="Disordered" evidence="6">
    <location>
        <begin position="205"/>
        <end position="242"/>
    </location>
</feature>
<feature type="compositionally biased region" description="Gly residues" evidence="6">
    <location>
        <begin position="70"/>
        <end position="86"/>
    </location>
</feature>
<dbReference type="Gene3D" id="3.40.50.150">
    <property type="entry name" value="Vaccinia Virus protein VP39"/>
    <property type="match status" value="1"/>
</dbReference>
<keyword evidence="1 5" id="KW-0489">Methyltransferase</keyword>
<keyword evidence="2 5" id="KW-0808">Transferase</keyword>
<name>A0A836BWX3_9CHLO</name>
<comment type="caution">
    <text evidence="8">The sequence shown here is derived from an EMBL/GenBank/DDBJ whole genome shotgun (WGS) entry which is preliminary data.</text>
</comment>
<evidence type="ECO:0000256" key="3">
    <source>
        <dbReference type="ARBA" id="ARBA00022691"/>
    </source>
</evidence>
<dbReference type="EMBL" id="JAEHOE010000053">
    <property type="protein sequence ID" value="KAG2491427.1"/>
    <property type="molecule type" value="Genomic_DNA"/>
</dbReference>
<dbReference type="PANTHER" id="PTHR22807">
    <property type="entry name" value="NOP2 YEAST -RELATED NOL1/NOP2/FMU SUN DOMAIN-CONTAINING"/>
    <property type="match status" value="1"/>
</dbReference>
<dbReference type="InterPro" id="IPR049560">
    <property type="entry name" value="MeTrfase_RsmB-F_NOP2_cat"/>
</dbReference>
<evidence type="ECO:0000313" key="9">
    <source>
        <dbReference type="Proteomes" id="UP000612055"/>
    </source>
</evidence>
<evidence type="ECO:0000256" key="4">
    <source>
        <dbReference type="ARBA" id="ARBA00022884"/>
    </source>
</evidence>
<dbReference type="SUPFAM" id="SSF53335">
    <property type="entry name" value="S-adenosyl-L-methionine-dependent methyltransferases"/>
    <property type="match status" value="1"/>
</dbReference>
<protein>
    <recommendedName>
        <fullName evidence="7">SAM-dependent MTase RsmB/NOP-type domain-containing protein</fullName>
    </recommendedName>
</protein>
<dbReference type="PROSITE" id="PS51686">
    <property type="entry name" value="SAM_MT_RSMB_NOP"/>
    <property type="match status" value="1"/>
</dbReference>
<evidence type="ECO:0000256" key="2">
    <source>
        <dbReference type="ARBA" id="ARBA00022679"/>
    </source>
</evidence>
<dbReference type="GO" id="GO:0003723">
    <property type="term" value="F:RNA binding"/>
    <property type="evidence" value="ECO:0007669"/>
    <property type="project" value="UniProtKB-UniRule"/>
</dbReference>
<feature type="region of interest" description="Disordered" evidence="6">
    <location>
        <begin position="401"/>
        <end position="470"/>
    </location>
</feature>
<evidence type="ECO:0000256" key="6">
    <source>
        <dbReference type="SAM" id="MobiDB-lite"/>
    </source>
</evidence>
<keyword evidence="4 5" id="KW-0694">RNA-binding</keyword>
<dbReference type="PANTHER" id="PTHR22807:SF30">
    <property type="entry name" value="28S RRNA (CYTOSINE(4447)-C(5))-METHYLTRANSFERASE-RELATED"/>
    <property type="match status" value="1"/>
</dbReference>
<feature type="active site" description="Nucleophile" evidence="5">
    <location>
        <position position="369"/>
    </location>
</feature>
<dbReference type="InterPro" id="IPR023267">
    <property type="entry name" value="RCMT"/>
</dbReference>
<dbReference type="PRINTS" id="PR02008">
    <property type="entry name" value="RCMTFAMILY"/>
</dbReference>
<sequence length="470" mass="47095">MDAAKLSSLRRHLASYLPADLLDRVWEGGFCVQRQPSFRLNTLRLGLGLGPGPGPGLRPEASSGESRRSGQGGGGGQGAGAGQMGGRGAAARSLLGAFASLWGGASAPSVADAARPSGGAEALEAEAREVVRQLLEGFGLDPSTPVEACPYLPAARLLPAACAPHVRVGGPAKDLPPLKAGSAYFMGLSSMLPTLALMAPHPGAGAPGAPAHAPAGGGSSGGSSRGRGMVPRAGAGARGGGREGAPGLRVLDLCAAPGGKTALLADLLGGAAGGSIVAVDARRLAPAAAHEVQPRAPPARTRGLSGRQWVLVDAPCTGLGRLQLLRPEDTWPDGWDEQAGRRAAIRQRMLLRRAAALVRPGGTIVYSTCTLDPQENEMVVAWLLGEVEGIRLVEPLLPMPMPATGPAPGPGATSTPPSEPGPGADCGPDGQAQPGASLAKPLPFATAPRRIDAARATHPATAAPPNPPSG</sequence>
<dbReference type="GO" id="GO:0070475">
    <property type="term" value="P:rRNA base methylation"/>
    <property type="evidence" value="ECO:0007669"/>
    <property type="project" value="TreeGrafter"/>
</dbReference>
<dbReference type="Pfam" id="PF01189">
    <property type="entry name" value="Methyltr_RsmB-F"/>
    <property type="match status" value="1"/>
</dbReference>
<evidence type="ECO:0000259" key="7">
    <source>
        <dbReference type="PROSITE" id="PS51686"/>
    </source>
</evidence>
<gene>
    <name evidence="8" type="ORF">HYH03_010214</name>
</gene>
<accession>A0A836BWX3</accession>
<evidence type="ECO:0000313" key="8">
    <source>
        <dbReference type="EMBL" id="KAG2491427.1"/>
    </source>
</evidence>
<evidence type="ECO:0000256" key="5">
    <source>
        <dbReference type="PROSITE-ProRule" id="PRU01023"/>
    </source>
</evidence>
<reference evidence="8" key="1">
    <citation type="journal article" date="2020" name="bioRxiv">
        <title>Comparative genomics of Chlamydomonas.</title>
        <authorList>
            <person name="Craig R.J."/>
            <person name="Hasan A.R."/>
            <person name="Ness R.W."/>
            <person name="Keightley P.D."/>
        </authorList>
    </citation>
    <scope>NUCLEOTIDE SEQUENCE</scope>
    <source>
        <strain evidence="8">CCAP 11/70</strain>
    </source>
</reference>
<feature type="compositionally biased region" description="Low complexity" evidence="6">
    <location>
        <begin position="205"/>
        <end position="214"/>
    </location>
</feature>
<feature type="region of interest" description="Disordered" evidence="6">
    <location>
        <begin position="50"/>
        <end position="86"/>
    </location>
</feature>
<dbReference type="GO" id="GO:0000470">
    <property type="term" value="P:maturation of LSU-rRNA"/>
    <property type="evidence" value="ECO:0007669"/>
    <property type="project" value="TreeGrafter"/>
</dbReference>
<feature type="domain" description="SAM-dependent MTase RsmB/NOP-type" evidence="7">
    <location>
        <begin position="310"/>
        <end position="451"/>
    </location>
</feature>
<dbReference type="Proteomes" id="UP000612055">
    <property type="component" value="Unassembled WGS sequence"/>
</dbReference>
<dbReference type="OrthoDB" id="427002at2759"/>
<dbReference type="GO" id="GO:0009383">
    <property type="term" value="F:rRNA (cytosine-C5-)-methyltransferase activity"/>
    <property type="evidence" value="ECO:0007669"/>
    <property type="project" value="TreeGrafter"/>
</dbReference>
<comment type="caution">
    <text evidence="5">Lacks conserved residue(s) required for the propagation of feature annotation.</text>
</comment>
<feature type="compositionally biased region" description="Low complexity" evidence="6">
    <location>
        <begin position="226"/>
        <end position="235"/>
    </location>
</feature>
<dbReference type="AlphaFoldDB" id="A0A836BWX3"/>